<organism evidence="1 2">
    <name type="scientific">Caldalkalibacillus horti</name>
    <dbReference type="NCBI Taxonomy" id="77523"/>
    <lineage>
        <taxon>Bacteria</taxon>
        <taxon>Bacillati</taxon>
        <taxon>Bacillota</taxon>
        <taxon>Bacilli</taxon>
        <taxon>Bacillales</taxon>
        <taxon>Bacillaceae</taxon>
        <taxon>Caldalkalibacillus</taxon>
    </lineage>
</organism>
<comment type="caution">
    <text evidence="1">The sequence shown here is derived from an EMBL/GenBank/DDBJ whole genome shotgun (WGS) entry which is preliminary data.</text>
</comment>
<keyword evidence="2" id="KW-1185">Reference proteome</keyword>
<accession>A0ABT9W1N6</accession>
<dbReference type="EMBL" id="JAUSTY010000013">
    <property type="protein sequence ID" value="MDQ0167126.1"/>
    <property type="molecule type" value="Genomic_DNA"/>
</dbReference>
<dbReference type="Proteomes" id="UP001235840">
    <property type="component" value="Unassembled WGS sequence"/>
</dbReference>
<sequence>MQRKTILVLLSLSTLIVLLVVLLSKDSDKSQIYPNSTSIESKIEINAENIQYLLYDVNNKSHLLVLDENNNEILSSVIDRNEISNSLFWKYSESIHGKNIVHAVILDNQITHIETEVDSVYHTYKNNKDYKVYLGIFDVDLPKPISIKGLGTDGTVFYNSF</sequence>
<protein>
    <submittedName>
        <fullName evidence="1">Uncharacterized protein</fullName>
    </submittedName>
</protein>
<dbReference type="RefSeq" id="WP_307395865.1">
    <property type="nucleotide sequence ID" value="NZ_BAAADK010000046.1"/>
</dbReference>
<evidence type="ECO:0000313" key="1">
    <source>
        <dbReference type="EMBL" id="MDQ0167126.1"/>
    </source>
</evidence>
<evidence type="ECO:0000313" key="2">
    <source>
        <dbReference type="Proteomes" id="UP001235840"/>
    </source>
</evidence>
<reference evidence="1 2" key="1">
    <citation type="submission" date="2023-07" db="EMBL/GenBank/DDBJ databases">
        <title>Genomic Encyclopedia of Type Strains, Phase IV (KMG-IV): sequencing the most valuable type-strain genomes for metagenomic binning, comparative biology and taxonomic classification.</title>
        <authorList>
            <person name="Goeker M."/>
        </authorList>
    </citation>
    <scope>NUCLEOTIDE SEQUENCE [LARGE SCALE GENOMIC DNA]</scope>
    <source>
        <strain evidence="1 2">DSM 12751</strain>
    </source>
</reference>
<gene>
    <name evidence="1" type="ORF">J2S11_003051</name>
</gene>
<name>A0ABT9W1N6_9BACI</name>
<proteinExistence type="predicted"/>